<proteinExistence type="predicted"/>
<name>A0A7W8FUI6_9FIRM</name>
<sequence length="102" mass="11607">MHVRPSGLHVAATYNLILNAAILTDEKFGYTIGYDKLLDTVLDQGNSSLCFRPLDPVMEAEAVIIWKKYQIFSKAADLFLQQLQKALYIDQEGETKSKEKRE</sequence>
<dbReference type="EMBL" id="JACHHK010000002">
    <property type="protein sequence ID" value="MBB5182619.1"/>
    <property type="molecule type" value="Genomic_DNA"/>
</dbReference>
<reference evidence="1 2" key="1">
    <citation type="submission" date="2020-08" db="EMBL/GenBank/DDBJ databases">
        <title>Genomic Encyclopedia of Type Strains, Phase IV (KMG-IV): sequencing the most valuable type-strain genomes for metagenomic binning, comparative biology and taxonomic classification.</title>
        <authorList>
            <person name="Goeker M."/>
        </authorList>
    </citation>
    <scope>NUCLEOTIDE SEQUENCE [LARGE SCALE GENOMIC DNA]</scope>
    <source>
        <strain evidence="1 2">DSM 25799</strain>
    </source>
</reference>
<dbReference type="AlphaFoldDB" id="A0A7W8FUI6"/>
<gene>
    <name evidence="1" type="ORF">HNQ47_000638</name>
</gene>
<dbReference type="RefSeq" id="WP_246346031.1">
    <property type="nucleotide sequence ID" value="NZ_JACHHK010000002.1"/>
</dbReference>
<comment type="caution">
    <text evidence="1">The sequence shown here is derived from an EMBL/GenBank/DDBJ whole genome shotgun (WGS) entry which is preliminary data.</text>
</comment>
<evidence type="ECO:0000313" key="1">
    <source>
        <dbReference type="EMBL" id="MBB5182619.1"/>
    </source>
</evidence>
<dbReference type="Proteomes" id="UP000539953">
    <property type="component" value="Unassembled WGS sequence"/>
</dbReference>
<evidence type="ECO:0000313" key="2">
    <source>
        <dbReference type="Proteomes" id="UP000539953"/>
    </source>
</evidence>
<organism evidence="1 2">
    <name type="scientific">Catenisphaera adipataccumulans</name>
    <dbReference type="NCBI Taxonomy" id="700500"/>
    <lineage>
        <taxon>Bacteria</taxon>
        <taxon>Bacillati</taxon>
        <taxon>Bacillota</taxon>
        <taxon>Erysipelotrichia</taxon>
        <taxon>Erysipelotrichales</taxon>
        <taxon>Erysipelotrichaceae</taxon>
        <taxon>Catenisphaera</taxon>
    </lineage>
</organism>
<keyword evidence="2" id="KW-1185">Reference proteome</keyword>
<accession>A0A7W8FUI6</accession>
<protein>
    <submittedName>
        <fullName evidence="1">Uncharacterized protein</fullName>
    </submittedName>
</protein>